<accession>A0A182XSV6</accession>
<proteinExistence type="predicted"/>
<protein>
    <submittedName>
        <fullName evidence="1">Uncharacterized protein</fullName>
    </submittedName>
</protein>
<dbReference type="EnsemblMetazoa" id="AQUA014911-RA">
    <property type="protein sequence ID" value="AQUA014911-PA"/>
    <property type="gene ID" value="AQUA014911"/>
</dbReference>
<sequence length="68" mass="7792">MLYCLKDSPCRTIRARALYTYLLCHFAVLFLPLLPPLLPADCSVLRDIRSLPRRRASDSVCCRVLIVL</sequence>
<dbReference type="Proteomes" id="UP000076407">
    <property type="component" value="Unassembled WGS sequence"/>
</dbReference>
<evidence type="ECO:0000313" key="2">
    <source>
        <dbReference type="Proteomes" id="UP000076407"/>
    </source>
</evidence>
<dbReference type="AlphaFoldDB" id="A0A182XSV6"/>
<reference evidence="1" key="1">
    <citation type="submission" date="2020-05" db="UniProtKB">
        <authorList>
            <consortium name="EnsemblMetazoa"/>
        </authorList>
    </citation>
    <scope>IDENTIFICATION</scope>
    <source>
        <strain evidence="1">SANGQUA</strain>
    </source>
</reference>
<keyword evidence="2" id="KW-1185">Reference proteome</keyword>
<organism evidence="1 2">
    <name type="scientific">Anopheles quadriannulatus</name>
    <name type="common">Mosquito</name>
    <dbReference type="NCBI Taxonomy" id="34691"/>
    <lineage>
        <taxon>Eukaryota</taxon>
        <taxon>Metazoa</taxon>
        <taxon>Ecdysozoa</taxon>
        <taxon>Arthropoda</taxon>
        <taxon>Hexapoda</taxon>
        <taxon>Insecta</taxon>
        <taxon>Pterygota</taxon>
        <taxon>Neoptera</taxon>
        <taxon>Endopterygota</taxon>
        <taxon>Diptera</taxon>
        <taxon>Nematocera</taxon>
        <taxon>Culicoidea</taxon>
        <taxon>Culicidae</taxon>
        <taxon>Anophelinae</taxon>
        <taxon>Anopheles</taxon>
    </lineage>
</organism>
<evidence type="ECO:0000313" key="1">
    <source>
        <dbReference type="EnsemblMetazoa" id="AQUA014911-PA"/>
    </source>
</evidence>
<dbReference type="VEuPathDB" id="VectorBase:AQUA014911"/>
<name>A0A182XSV6_ANOQN</name>